<keyword evidence="4" id="KW-1185">Reference proteome</keyword>
<protein>
    <submittedName>
        <fullName evidence="3">Peroxyureidoacrylate/ureidoacrylate amidohydrolase RutB</fullName>
    </submittedName>
</protein>
<evidence type="ECO:0000256" key="1">
    <source>
        <dbReference type="ARBA" id="ARBA00022801"/>
    </source>
</evidence>
<dbReference type="PANTHER" id="PTHR43540">
    <property type="entry name" value="PEROXYUREIDOACRYLATE/UREIDOACRYLATE AMIDOHYDROLASE-RELATED"/>
    <property type="match status" value="1"/>
</dbReference>
<dbReference type="InterPro" id="IPR036380">
    <property type="entry name" value="Isochorismatase-like_sf"/>
</dbReference>
<dbReference type="Proteomes" id="UP001500305">
    <property type="component" value="Unassembled WGS sequence"/>
</dbReference>
<reference evidence="3 4" key="1">
    <citation type="journal article" date="2019" name="Int. J. Syst. Evol. Microbiol.">
        <title>The Global Catalogue of Microorganisms (GCM) 10K type strain sequencing project: providing services to taxonomists for standard genome sequencing and annotation.</title>
        <authorList>
            <consortium name="The Broad Institute Genomics Platform"/>
            <consortium name="The Broad Institute Genome Sequencing Center for Infectious Disease"/>
            <person name="Wu L."/>
            <person name="Ma J."/>
        </authorList>
    </citation>
    <scope>NUCLEOTIDE SEQUENCE [LARGE SCALE GENOMIC DNA]</scope>
    <source>
        <strain evidence="3 4">JCM 7356</strain>
    </source>
</reference>
<gene>
    <name evidence="3" type="primary">rutB</name>
    <name evidence="3" type="ORF">GCM10010430_44310</name>
</gene>
<proteinExistence type="predicted"/>
<evidence type="ECO:0000259" key="2">
    <source>
        <dbReference type="Pfam" id="PF00857"/>
    </source>
</evidence>
<comment type="caution">
    <text evidence="3">The sequence shown here is derived from an EMBL/GenBank/DDBJ whole genome shotgun (WGS) entry which is preliminary data.</text>
</comment>
<sequence length="229" mass="24802">MSAQPAAEAPSQVHDWVIPEREYARQEQRRGRRHAYTRLDPVRTALVVVDMVPFFDGPYVRGIIPQIEALADALRRAGGLAAWVLPGPSEPSAARREFYGPEVVEIFRTSGGSGPLAGRLWPQFTVDEDRDLLVEKEAASAFFPGLSPLPGLLAPRGIDTVLVCGVVTDVCVAGTARDAFTLGLRVIVAADGTAAGSDEVHNATLRTLYRSFGDVRPTTEILDLIRDGR</sequence>
<dbReference type="EMBL" id="BAAATR010000020">
    <property type="protein sequence ID" value="GAA2255635.1"/>
    <property type="molecule type" value="Genomic_DNA"/>
</dbReference>
<accession>A0ABN3EDY2</accession>
<dbReference type="PANTHER" id="PTHR43540:SF6">
    <property type="entry name" value="ISOCHORISMATASE-LIKE DOMAIN-CONTAINING PROTEIN"/>
    <property type="match status" value="1"/>
</dbReference>
<organism evidence="3 4">
    <name type="scientific">Kitasatospora cystarginea</name>
    <dbReference type="NCBI Taxonomy" id="58350"/>
    <lineage>
        <taxon>Bacteria</taxon>
        <taxon>Bacillati</taxon>
        <taxon>Actinomycetota</taxon>
        <taxon>Actinomycetes</taxon>
        <taxon>Kitasatosporales</taxon>
        <taxon>Streptomycetaceae</taxon>
        <taxon>Kitasatospora</taxon>
    </lineage>
</organism>
<evidence type="ECO:0000313" key="3">
    <source>
        <dbReference type="EMBL" id="GAA2255635.1"/>
    </source>
</evidence>
<keyword evidence="1" id="KW-0378">Hydrolase</keyword>
<dbReference type="InterPro" id="IPR000868">
    <property type="entry name" value="Isochorismatase-like_dom"/>
</dbReference>
<dbReference type="InterPro" id="IPR050272">
    <property type="entry name" value="Isochorismatase-like_hydrls"/>
</dbReference>
<dbReference type="SUPFAM" id="SSF52499">
    <property type="entry name" value="Isochorismatase-like hydrolases"/>
    <property type="match status" value="1"/>
</dbReference>
<dbReference type="CDD" id="cd00431">
    <property type="entry name" value="cysteine_hydrolases"/>
    <property type="match status" value="1"/>
</dbReference>
<dbReference type="Pfam" id="PF00857">
    <property type="entry name" value="Isochorismatase"/>
    <property type="match status" value="1"/>
</dbReference>
<dbReference type="Gene3D" id="3.40.50.850">
    <property type="entry name" value="Isochorismatase-like"/>
    <property type="match status" value="1"/>
</dbReference>
<dbReference type="RefSeq" id="WP_344638207.1">
    <property type="nucleotide sequence ID" value="NZ_BAAATR010000020.1"/>
</dbReference>
<name>A0ABN3EDY2_9ACTN</name>
<feature type="domain" description="Isochorismatase-like" evidence="2">
    <location>
        <begin position="44"/>
        <end position="218"/>
    </location>
</feature>
<evidence type="ECO:0000313" key="4">
    <source>
        <dbReference type="Proteomes" id="UP001500305"/>
    </source>
</evidence>